<dbReference type="EMBL" id="QICS01000001">
    <property type="protein sequence ID" value="PXV95771.1"/>
    <property type="molecule type" value="Genomic_DNA"/>
</dbReference>
<gene>
    <name evidence="1" type="ORF">C8E03_101401</name>
    <name evidence="2" type="ORF">CG710_001155</name>
</gene>
<reference evidence="2 3" key="1">
    <citation type="journal article" date="2017" name="Genome Announc.">
        <title>Draft Genome Sequence of a Sporulating and Motile Strain of Lachnotalea glycerini Isolated from Water in Quebec City, Canada.</title>
        <authorList>
            <person name="Maheux A.F."/>
            <person name="Boudreau D.K."/>
            <person name="Berube E."/>
            <person name="Boissinot M."/>
            <person name="Raymond F."/>
            <person name="Brodeur S."/>
            <person name="Corbeil J."/>
            <person name="Isabel S."/>
            <person name="Omar R.F."/>
            <person name="Bergeron M.G."/>
        </authorList>
    </citation>
    <scope>NUCLEOTIDE SEQUENCE [LARGE SCALE GENOMIC DNA]</scope>
    <source>
        <strain evidence="2 3">CCRI-19302</strain>
    </source>
</reference>
<evidence type="ECO:0000313" key="4">
    <source>
        <dbReference type="Proteomes" id="UP000247523"/>
    </source>
</evidence>
<dbReference type="Proteomes" id="UP000216411">
    <property type="component" value="Unassembled WGS sequence"/>
</dbReference>
<comment type="caution">
    <text evidence="2">The sequence shown here is derived from an EMBL/GenBank/DDBJ whole genome shotgun (WGS) entry which is preliminary data.</text>
</comment>
<keyword evidence="3" id="KW-1185">Reference proteome</keyword>
<evidence type="ECO:0000313" key="2">
    <source>
        <dbReference type="EMBL" id="RDY33162.1"/>
    </source>
</evidence>
<sequence>MKEKNLDKFERALEGKKVPIVTLDNKWYLLFDNNLKTFTMNSLEKKLNKLLGRQGQLYNDLKEMEAAKKTLMDKILENMNPNEDEVYGNVKNKKLDASQKLIRDLNSKMIDSEKELEELPNTIDTVNKMLLIEGMRICYNTMKDNKLKLTEIDEWIEKVRMQLKENVIRKQEIQDESNLMYSYMHDILGFEIVDLFDMYNEALPEE</sequence>
<dbReference type="Proteomes" id="UP000247523">
    <property type="component" value="Unassembled WGS sequence"/>
</dbReference>
<evidence type="ECO:0000313" key="3">
    <source>
        <dbReference type="Proteomes" id="UP000216411"/>
    </source>
</evidence>
<name>A0A255ICT5_9FIRM</name>
<accession>A0A255ICT5</accession>
<evidence type="ECO:0000313" key="1">
    <source>
        <dbReference type="EMBL" id="PXV95771.1"/>
    </source>
</evidence>
<dbReference type="OrthoDB" id="9784941at2"/>
<organism evidence="2 3">
    <name type="scientific">Lachnotalea glycerini</name>
    <dbReference type="NCBI Taxonomy" id="1763509"/>
    <lineage>
        <taxon>Bacteria</taxon>
        <taxon>Bacillati</taxon>
        <taxon>Bacillota</taxon>
        <taxon>Clostridia</taxon>
        <taxon>Lachnospirales</taxon>
        <taxon>Lachnospiraceae</taxon>
        <taxon>Lachnotalea</taxon>
    </lineage>
</organism>
<proteinExistence type="predicted"/>
<dbReference type="AlphaFoldDB" id="A0A255ICT5"/>
<dbReference type="RefSeq" id="WP_094378129.1">
    <property type="nucleotide sequence ID" value="NZ_NOKA02000001.1"/>
</dbReference>
<dbReference type="EMBL" id="NOKA02000001">
    <property type="protein sequence ID" value="RDY33162.1"/>
    <property type="molecule type" value="Genomic_DNA"/>
</dbReference>
<reference evidence="1 4" key="2">
    <citation type="submission" date="2018-05" db="EMBL/GenBank/DDBJ databases">
        <title>Genomic Encyclopedia of Type Strains, Phase IV (KMG-IV): sequencing the most valuable type-strain genomes for metagenomic binning, comparative biology and taxonomic classification.</title>
        <authorList>
            <person name="Goeker M."/>
        </authorList>
    </citation>
    <scope>NUCLEOTIDE SEQUENCE [LARGE SCALE GENOMIC DNA]</scope>
    <source>
        <strain evidence="1 4">DSM 28816</strain>
    </source>
</reference>
<protein>
    <submittedName>
        <fullName evidence="2">Uncharacterized protein</fullName>
    </submittedName>
</protein>
<reference evidence="2" key="3">
    <citation type="submission" date="2018-07" db="EMBL/GenBank/DDBJ databases">
        <authorList>
            <person name="Quirk P.G."/>
            <person name="Krulwich T.A."/>
        </authorList>
    </citation>
    <scope>NUCLEOTIDE SEQUENCE</scope>
    <source>
        <strain evidence="2">CCRI-19302</strain>
    </source>
</reference>